<dbReference type="SUPFAM" id="SSF52540">
    <property type="entry name" value="P-loop containing nucleoside triphosphate hydrolases"/>
    <property type="match status" value="1"/>
</dbReference>
<reference evidence="1 2" key="1">
    <citation type="submission" date="2018-09" db="EMBL/GenBank/DDBJ databases">
        <title>Genome Sequence of Paenibacillus lautus Strain E7593-69, Azo Dye-Degrading Bacteria, Isolated from Commercial Tattoo Inks.</title>
        <authorList>
            <person name="Nho S.W."/>
            <person name="Kim S.-J."/>
            <person name="Kweon O."/>
            <person name="Cerniglia C.E."/>
        </authorList>
    </citation>
    <scope>NUCLEOTIDE SEQUENCE [LARGE SCALE GENOMIC DNA]</scope>
    <source>
        <strain evidence="1 2">E7593-69</strain>
    </source>
</reference>
<dbReference type="EMBL" id="CP032412">
    <property type="protein sequence ID" value="AYB46267.1"/>
    <property type="molecule type" value="Genomic_DNA"/>
</dbReference>
<dbReference type="AlphaFoldDB" id="A0A385TV55"/>
<dbReference type="InterPro" id="IPR027417">
    <property type="entry name" value="P-loop_NTPase"/>
</dbReference>
<sequence length="930" mass="108367">MKKVWTYSLRKPDNETVARLIDQNNYTYIVATKAMERERYKLIPAEQLNRNNKPIAVFQDVISLWLEKVGEPVARKSDTNLLLRRAIDTVTKQDPQLADILKTDLSSWLKALADLAEEGIQLSHGWDPQKYDALVNPFVGDLLVKLQKAYYDELGNSGKVLFEDAARRYLRQQYRPAPVILLEGFTYLTKLQRLYVKECIRLGARVHFIVPFREEQPRAFEQIRQTYADVTDWTRLPEHPITKEHDLQALQTEFLNLSNYPVPVQGNSIRMVSFPSRDREILACINQISEWLQAGYKPDQIAIVMRSPSDFKEQFRDMLHLHPIKYRDQDGNLHQISMAKSPRLLLLTPVGRFILTLYQIWKNNQLDMSADNFESIVSSGWLGVELQDSTSRFRAIKPQRFSHLRSFREWNQALDELRANRDSSGRLPEALALQEEIDRWKETVKALESVCRKLFSTNGTFKDHIRILQNELESIVPENIRKSEQEVLDQIRDAFRELENANSFPITTDEFGASIHAIARAANNDEEEEVEEDPIYSDTLRIVSPESIDGQNYACVWYIGVDNVRVPRSPSLPWPFFEDDREQHLNKERYMFVTVLRSIQSQAVFSYAREDAGHSYQASIYLREIERKFLQPLINHEWKDMHVSHQAPEITVGLPSYALGLRETFSLNEIAHYGLCPIRYHLETLHPEADVYRSEWQLTKAVQGIWLANVLESLTKERRLMNVSQILEKAIQVKQGVKLGLYRKFPSFDAVSWEEVEQRVQEALETMFSFNNYPKQVLPGMPFSWKVPIEERNNFIEVTTRIPYVLRSGKIEYPIMNSDLHQEFLLPGKKHSGPSNEENGLGLFSSQYHAVQWWRNIHRDLLTIKRNPENSMHSQEGKRRLNEANKRIGYWVEMIRDNHFPKRPGDHCRSCSVRFECLGLHTETIQGVDG</sequence>
<evidence type="ECO:0000313" key="2">
    <source>
        <dbReference type="Proteomes" id="UP000266552"/>
    </source>
</evidence>
<protein>
    <recommendedName>
        <fullName evidence="3">PD-(D/E)XK endonuclease-like domain-containing protein</fullName>
    </recommendedName>
</protein>
<dbReference type="RefSeq" id="WP_119849886.1">
    <property type="nucleotide sequence ID" value="NZ_CP032412.1"/>
</dbReference>
<dbReference type="Gene3D" id="3.40.50.300">
    <property type="entry name" value="P-loop containing nucleotide triphosphate hydrolases"/>
    <property type="match status" value="1"/>
</dbReference>
<keyword evidence="2" id="KW-1185">Reference proteome</keyword>
<name>A0A385TV55_PAELA</name>
<dbReference type="Proteomes" id="UP000266552">
    <property type="component" value="Chromosome"/>
</dbReference>
<gene>
    <name evidence="1" type="ORF">D5F53_24530</name>
</gene>
<evidence type="ECO:0000313" key="1">
    <source>
        <dbReference type="EMBL" id="AYB46267.1"/>
    </source>
</evidence>
<organism evidence="1 2">
    <name type="scientific">Paenibacillus lautus</name>
    <name type="common">Bacillus lautus</name>
    <dbReference type="NCBI Taxonomy" id="1401"/>
    <lineage>
        <taxon>Bacteria</taxon>
        <taxon>Bacillati</taxon>
        <taxon>Bacillota</taxon>
        <taxon>Bacilli</taxon>
        <taxon>Bacillales</taxon>
        <taxon>Paenibacillaceae</taxon>
        <taxon>Paenibacillus</taxon>
    </lineage>
</organism>
<evidence type="ECO:0008006" key="3">
    <source>
        <dbReference type="Google" id="ProtNLM"/>
    </source>
</evidence>
<dbReference type="KEGG" id="plw:D5F53_24530"/>
<dbReference type="Gene3D" id="1.10.486.10">
    <property type="entry name" value="PCRA, domain 4"/>
    <property type="match status" value="1"/>
</dbReference>
<accession>A0A385TV55</accession>
<proteinExistence type="predicted"/>